<dbReference type="InterPro" id="IPR013783">
    <property type="entry name" value="Ig-like_fold"/>
</dbReference>
<dbReference type="InterPro" id="IPR015943">
    <property type="entry name" value="WD40/YVTN_repeat-like_dom_sf"/>
</dbReference>
<dbReference type="Gene3D" id="2.60.40.10">
    <property type="entry name" value="Immunoglobulins"/>
    <property type="match status" value="1"/>
</dbReference>
<dbReference type="NCBIfam" id="TIGR02276">
    <property type="entry name" value="beta_rpt_yvtn"/>
    <property type="match status" value="2"/>
</dbReference>
<gene>
    <name evidence="3" type="ORF">KGQ19_32065</name>
</gene>
<feature type="signal peptide" evidence="1">
    <location>
        <begin position="1"/>
        <end position="28"/>
    </location>
</feature>
<sequence>MSRVLVLPALSAAALLCVGGLGALPASASARAQAAAAHVADPPTGQLAYLSVGGSFGTPNAVAVVDTRTDALVDFRTITQYLSGIAADPAGTEVYGTAQGALVVFDAATDATLATITVGGANSAVAVNPSGTRAYVADADGSGSTDVVDTTTRTVTATIPAGGHRLALNPAGTVLYTTSTAGTLAVIDTGTDTVVGTVPCGTSGGSVAVNATGTRVYVADATTRELCVIDTATNTVTATVTLPSGSNPMAVAVNPAGTTAYVSTGPTARIYAIDLQADAVSTSFPSAISVAEALDPTGSPLYVADENPMGSGSFAALDTGAGTNLGANLGAVRLEGQPSDIALGPVATSTTTALTISPSGTATQGTAVTLTATVSGATSGTVQFYDSALEGAGTVPLGAPVPVTDGTATFSTTALTADTHTLSAAFSPSQAGLLRSASAPVTLQVEPQ</sequence>
<dbReference type="Gene3D" id="2.130.10.10">
    <property type="entry name" value="YVTN repeat-like/Quinoprotein amine dehydrogenase"/>
    <property type="match status" value="2"/>
</dbReference>
<feature type="domain" description="Bacterial Ig-like" evidence="2">
    <location>
        <begin position="357"/>
        <end position="445"/>
    </location>
</feature>
<accession>A0ABS5KZN4</accession>
<feature type="chain" id="PRO_5047369155" evidence="1">
    <location>
        <begin position="29"/>
        <end position="448"/>
    </location>
</feature>
<proteinExistence type="predicted"/>
<organism evidence="3 4">
    <name type="scientific">Catenulispora pinistramenti</name>
    <dbReference type="NCBI Taxonomy" id="2705254"/>
    <lineage>
        <taxon>Bacteria</taxon>
        <taxon>Bacillati</taxon>
        <taxon>Actinomycetota</taxon>
        <taxon>Actinomycetes</taxon>
        <taxon>Catenulisporales</taxon>
        <taxon>Catenulisporaceae</taxon>
        <taxon>Catenulispora</taxon>
    </lineage>
</organism>
<dbReference type="PANTHER" id="PTHR47197:SF3">
    <property type="entry name" value="DIHYDRO-HEME D1 DEHYDROGENASE"/>
    <property type="match status" value="1"/>
</dbReference>
<dbReference type="SUPFAM" id="SSF51004">
    <property type="entry name" value="C-terminal (heme d1) domain of cytochrome cd1-nitrite reductase"/>
    <property type="match status" value="1"/>
</dbReference>
<name>A0ABS5KZN4_9ACTN</name>
<reference evidence="3 4" key="1">
    <citation type="submission" date="2020-02" db="EMBL/GenBank/DDBJ databases">
        <title>Acidophilic actinobacteria isolated from forest soil.</title>
        <authorList>
            <person name="Golinska P."/>
        </authorList>
    </citation>
    <scope>NUCLEOTIDE SEQUENCE [LARGE SCALE GENOMIC DNA]</scope>
    <source>
        <strain evidence="3 4">NL8</strain>
    </source>
</reference>
<evidence type="ECO:0000256" key="1">
    <source>
        <dbReference type="SAM" id="SignalP"/>
    </source>
</evidence>
<dbReference type="Proteomes" id="UP000730482">
    <property type="component" value="Unassembled WGS sequence"/>
</dbReference>
<dbReference type="InterPro" id="IPR011048">
    <property type="entry name" value="Haem_d1_sf"/>
</dbReference>
<dbReference type="EMBL" id="JAAFYZ010000143">
    <property type="protein sequence ID" value="MBS2551514.1"/>
    <property type="molecule type" value="Genomic_DNA"/>
</dbReference>
<protein>
    <submittedName>
        <fullName evidence="3">Ig-like domain repeat protein</fullName>
    </submittedName>
</protein>
<dbReference type="InterPro" id="IPR011964">
    <property type="entry name" value="YVTN_b-propeller_repeat"/>
</dbReference>
<evidence type="ECO:0000259" key="2">
    <source>
        <dbReference type="Pfam" id="PF16640"/>
    </source>
</evidence>
<dbReference type="Pfam" id="PF16640">
    <property type="entry name" value="Big_3_5"/>
    <property type="match status" value="1"/>
</dbReference>
<evidence type="ECO:0000313" key="4">
    <source>
        <dbReference type="Proteomes" id="UP000730482"/>
    </source>
</evidence>
<dbReference type="RefSeq" id="WP_212016166.1">
    <property type="nucleotide sequence ID" value="NZ_JAAFYZ010000143.1"/>
</dbReference>
<comment type="caution">
    <text evidence="3">The sequence shown here is derived from an EMBL/GenBank/DDBJ whole genome shotgun (WGS) entry which is preliminary data.</text>
</comment>
<evidence type="ECO:0000313" key="3">
    <source>
        <dbReference type="EMBL" id="MBS2551514.1"/>
    </source>
</evidence>
<keyword evidence="1" id="KW-0732">Signal</keyword>
<dbReference type="PANTHER" id="PTHR47197">
    <property type="entry name" value="PROTEIN NIRF"/>
    <property type="match status" value="1"/>
</dbReference>
<keyword evidence="4" id="KW-1185">Reference proteome</keyword>
<dbReference type="InterPro" id="IPR032109">
    <property type="entry name" value="Big_3_5"/>
</dbReference>
<dbReference type="InterPro" id="IPR051200">
    <property type="entry name" value="Host-pathogen_enzymatic-act"/>
</dbReference>